<feature type="transmembrane region" description="Helical" evidence="6">
    <location>
        <begin position="922"/>
        <end position="941"/>
    </location>
</feature>
<evidence type="ECO:0000313" key="10">
    <source>
        <dbReference type="Proteomes" id="UP000238442"/>
    </source>
</evidence>
<dbReference type="KEGG" id="aue:C5O00_13595"/>
<feature type="transmembrane region" description="Helical" evidence="6">
    <location>
        <begin position="816"/>
        <end position="832"/>
    </location>
</feature>
<dbReference type="PANTHER" id="PTHR30071:SF1">
    <property type="entry name" value="CYTOCHROME B_B6 PROTEIN-RELATED"/>
    <property type="match status" value="1"/>
</dbReference>
<feature type="transmembrane region" description="Helical" evidence="6">
    <location>
        <begin position="986"/>
        <end position="1006"/>
    </location>
</feature>
<feature type="domain" description="ResB-like" evidence="8">
    <location>
        <begin position="353"/>
        <end position="426"/>
    </location>
</feature>
<feature type="transmembrane region" description="Helical" evidence="6">
    <location>
        <begin position="1026"/>
        <end position="1044"/>
    </location>
</feature>
<evidence type="ECO:0000259" key="7">
    <source>
        <dbReference type="Pfam" id="PF01578"/>
    </source>
</evidence>
<feature type="transmembrane region" description="Helical" evidence="6">
    <location>
        <begin position="477"/>
        <end position="494"/>
    </location>
</feature>
<dbReference type="GO" id="GO:0005886">
    <property type="term" value="C:plasma membrane"/>
    <property type="evidence" value="ECO:0007669"/>
    <property type="project" value="TreeGrafter"/>
</dbReference>
<dbReference type="PANTHER" id="PTHR30071">
    <property type="entry name" value="HEME EXPORTER PROTEIN C"/>
    <property type="match status" value="1"/>
</dbReference>
<dbReference type="InterPro" id="IPR002541">
    <property type="entry name" value="Cyt_c_assembly"/>
</dbReference>
<name>A0A2S0I0R9_9FLAO</name>
<dbReference type="OrthoDB" id="9814290at2"/>
<reference evidence="9 10" key="1">
    <citation type="submission" date="2018-02" db="EMBL/GenBank/DDBJ databases">
        <title>Genomic analysis of the strain RR4-38 isolated from a seawater recirculating aquaculture system.</title>
        <authorList>
            <person name="Kim Y.-S."/>
            <person name="Jang Y.H."/>
            <person name="Kim K.-H."/>
        </authorList>
    </citation>
    <scope>NUCLEOTIDE SEQUENCE [LARGE SCALE GENOMIC DNA]</scope>
    <source>
        <strain evidence="9 10">RR4-38</strain>
    </source>
</reference>
<dbReference type="Pfam" id="PF01578">
    <property type="entry name" value="Cytochrom_C_asm"/>
    <property type="match status" value="1"/>
</dbReference>
<feature type="transmembrane region" description="Helical" evidence="6">
    <location>
        <begin position="82"/>
        <end position="102"/>
    </location>
</feature>
<feature type="transmembrane region" description="Helical" evidence="6">
    <location>
        <begin position="782"/>
        <end position="804"/>
    </location>
</feature>
<evidence type="ECO:0000256" key="1">
    <source>
        <dbReference type="ARBA" id="ARBA00004141"/>
    </source>
</evidence>
<dbReference type="AlphaFoldDB" id="A0A2S0I0R9"/>
<evidence type="ECO:0000256" key="5">
    <source>
        <dbReference type="ARBA" id="ARBA00023136"/>
    </source>
</evidence>
<keyword evidence="3" id="KW-0201">Cytochrome c-type biogenesis</keyword>
<protein>
    <submittedName>
        <fullName evidence="9">Cytochrome C biogenesis protein</fullName>
    </submittedName>
</protein>
<evidence type="ECO:0000259" key="8">
    <source>
        <dbReference type="Pfam" id="PF05140"/>
    </source>
</evidence>
<dbReference type="InterPro" id="IPR007816">
    <property type="entry name" value="ResB-like_domain"/>
</dbReference>
<accession>A0A2S0I0R9</accession>
<gene>
    <name evidence="9" type="ORF">C5O00_13595</name>
</gene>
<sequence length="1054" mass="119851">MQKKLASLLFSTRLTAILFIVFAAAMAVGTFLDASSETSPTPYTRELIYNAWWFELIMVMFVINFIGNIFRFRLYRKEKWATLTLHLSFILILVGAFVTRYIGYEGRMSIREGATENTFLSDETYLTTFIDGDREVDGVQMRRNVKPKKLRLSDRLDNYFELNTNYYDQEVSIVYKDFISNAEEGLIPSNSGSEYLQIVEAGDGSRHEHWLKSGEVANIHNILFALNFPTDGAINIQVDSTGTYKILSPFEGSYMRMADQQQGIVVADSLQTLQLRSLYQLAGTAFVFPEPITKGEMGIVKAPKGQKTNTDALVLEVSSNGESQTIQLLGGKGSYPNPKKVTVGGLDVFLAYGSKKYELPFSITLNDFIADKYPGTEKGYSAFKSKVTVNRSKEEFYDYDIYMNHVLDEGGYRFFQASFDPDEKGTVLSVNKDWWGTWITYIGYFLLYFGLMAILFDKNTRFGSLKKMLEKIAAKKAALTVMLVLFTVGGAMAQDNHQHANTNKQQLDSIIKANVVSKEHAARFSKLVIQDDGRMKPVNTYASELLRKISRRNSYEGLDANQVFMSMTEFPRVWLEVPLIYLKRGNDSLRKVLGVSEDASRIAMIDLFDAQGNNKLEPYLEEATRKANPNQFEKDFIKTYESVYLLNQTLSGSVLKIFPIPNDENNTWVAYPQLNEANFKGMDSVATRTILPAYFQSVAQARKDGDYSQAEEILDGLAKFQMKYGSEVMPSENKIDAEILYNKVDIFNRLYTYFLLVGFVMYLFVILKIFSDSKTYDLLIRICKYFIWAFFVLMIFGLALRWYISGHAPWSDAYESIIYVAWATVFFGIALGRKSNLTLAATAFVAAIILWVANQNWLDPSIANLQPVLDSYWLMIHVAVIVASYGPFTLGMMQAVTALVLILLTTKKNKVRMDLSLKEITVITEMALTVGLVMLTIGNFLGGQWANESWGRYWGWDPKETWALISIMIYAFVIHMRLVPGLRGRWFFNVMALFAYASIMMTYFGVNFYLTGLHSYASGDAPVTPTFVWYIVAFAILLSFASYFRYKKFYTNKG</sequence>
<dbReference type="RefSeq" id="WP_105217373.1">
    <property type="nucleotide sequence ID" value="NZ_CP027062.1"/>
</dbReference>
<evidence type="ECO:0000256" key="2">
    <source>
        <dbReference type="ARBA" id="ARBA00022692"/>
    </source>
</evidence>
<comment type="subcellular location">
    <subcellularLocation>
        <location evidence="1">Membrane</location>
        <topology evidence="1">Multi-pass membrane protein</topology>
    </subcellularLocation>
</comment>
<keyword evidence="5 6" id="KW-0472">Membrane</keyword>
<keyword evidence="2 6" id="KW-0812">Transmembrane</keyword>
<feature type="transmembrane region" description="Helical" evidence="6">
    <location>
        <begin position="837"/>
        <end position="854"/>
    </location>
</feature>
<proteinExistence type="predicted"/>
<feature type="transmembrane region" description="Helical" evidence="6">
    <location>
        <begin position="874"/>
        <end position="902"/>
    </location>
</feature>
<dbReference type="GO" id="GO:0020037">
    <property type="term" value="F:heme binding"/>
    <property type="evidence" value="ECO:0007669"/>
    <property type="project" value="InterPro"/>
</dbReference>
<dbReference type="Proteomes" id="UP000238442">
    <property type="component" value="Chromosome"/>
</dbReference>
<feature type="transmembrane region" description="Helical" evidence="6">
    <location>
        <begin position="750"/>
        <end position="770"/>
    </location>
</feature>
<feature type="transmembrane region" description="Helical" evidence="6">
    <location>
        <begin position="434"/>
        <end position="456"/>
    </location>
</feature>
<dbReference type="EMBL" id="CP027062">
    <property type="protein sequence ID" value="AVI52133.1"/>
    <property type="molecule type" value="Genomic_DNA"/>
</dbReference>
<evidence type="ECO:0000256" key="3">
    <source>
        <dbReference type="ARBA" id="ARBA00022748"/>
    </source>
</evidence>
<evidence type="ECO:0000313" key="9">
    <source>
        <dbReference type="EMBL" id="AVI52133.1"/>
    </source>
</evidence>
<dbReference type="InterPro" id="IPR045062">
    <property type="entry name" value="Cyt_c_biogenesis_CcsA/CcmC"/>
</dbReference>
<dbReference type="GO" id="GO:0017004">
    <property type="term" value="P:cytochrome complex assembly"/>
    <property type="evidence" value="ECO:0007669"/>
    <property type="project" value="UniProtKB-KW"/>
</dbReference>
<organism evidence="9 10">
    <name type="scientific">Pukyongia salina</name>
    <dbReference type="NCBI Taxonomy" id="2094025"/>
    <lineage>
        <taxon>Bacteria</taxon>
        <taxon>Pseudomonadati</taxon>
        <taxon>Bacteroidota</taxon>
        <taxon>Flavobacteriia</taxon>
        <taxon>Flavobacteriales</taxon>
        <taxon>Flavobacteriaceae</taxon>
        <taxon>Pukyongia</taxon>
    </lineage>
</organism>
<feature type="domain" description="Cytochrome c assembly protein" evidence="7">
    <location>
        <begin position="810"/>
        <end position="1014"/>
    </location>
</feature>
<feature type="transmembrane region" description="Helical" evidence="6">
    <location>
        <begin position="961"/>
        <end position="979"/>
    </location>
</feature>
<evidence type="ECO:0000256" key="6">
    <source>
        <dbReference type="SAM" id="Phobius"/>
    </source>
</evidence>
<dbReference type="Pfam" id="PF05140">
    <property type="entry name" value="ResB"/>
    <property type="match status" value="1"/>
</dbReference>
<keyword evidence="10" id="KW-1185">Reference proteome</keyword>
<evidence type="ECO:0000256" key="4">
    <source>
        <dbReference type="ARBA" id="ARBA00022989"/>
    </source>
</evidence>
<feature type="transmembrane region" description="Helical" evidence="6">
    <location>
        <begin position="51"/>
        <end position="70"/>
    </location>
</feature>
<keyword evidence="4 6" id="KW-1133">Transmembrane helix</keyword>